<dbReference type="GO" id="GO:0003676">
    <property type="term" value="F:nucleic acid binding"/>
    <property type="evidence" value="ECO:0007669"/>
    <property type="project" value="InterPro"/>
</dbReference>
<dbReference type="OMA" id="GCAFEIR"/>
<protein>
    <recommendedName>
        <fullName evidence="1">DDE-1 domain-containing protein</fullName>
    </recommendedName>
</protein>
<dbReference type="EnsemblMetazoa" id="XM_011665873">
    <property type="protein sequence ID" value="XP_011664175"/>
    <property type="gene ID" value="LOC105438264"/>
</dbReference>
<reference evidence="3" key="1">
    <citation type="submission" date="2015-02" db="EMBL/GenBank/DDBJ databases">
        <title>Genome sequencing for Strongylocentrotus purpuratus.</title>
        <authorList>
            <person name="Murali S."/>
            <person name="Liu Y."/>
            <person name="Vee V."/>
            <person name="English A."/>
            <person name="Wang M."/>
            <person name="Skinner E."/>
            <person name="Han Y."/>
            <person name="Muzny D.M."/>
            <person name="Worley K.C."/>
            <person name="Gibbs R.A."/>
        </authorList>
    </citation>
    <scope>NUCLEOTIDE SEQUENCE</scope>
</reference>
<dbReference type="PANTHER" id="PTHR19303:SF74">
    <property type="entry name" value="POGO TRANSPOSABLE ELEMENT WITH KRAB DOMAIN"/>
    <property type="match status" value="1"/>
</dbReference>
<keyword evidence="3" id="KW-1185">Reference proteome</keyword>
<evidence type="ECO:0000313" key="2">
    <source>
        <dbReference type="EnsemblMetazoa" id="XP_011664175"/>
    </source>
</evidence>
<dbReference type="OrthoDB" id="10058523at2759"/>
<dbReference type="Proteomes" id="UP000007110">
    <property type="component" value="Unassembled WGS sequence"/>
</dbReference>
<name>A0A7M7HGI0_STRPU</name>
<dbReference type="PANTHER" id="PTHR19303">
    <property type="entry name" value="TRANSPOSON"/>
    <property type="match status" value="1"/>
</dbReference>
<dbReference type="InParanoid" id="A0A7M7HGI0"/>
<accession>A0A7M7HGI0</accession>
<dbReference type="Pfam" id="PF03184">
    <property type="entry name" value="DDE_1"/>
    <property type="match status" value="1"/>
</dbReference>
<organism evidence="2 3">
    <name type="scientific">Strongylocentrotus purpuratus</name>
    <name type="common">Purple sea urchin</name>
    <dbReference type="NCBI Taxonomy" id="7668"/>
    <lineage>
        <taxon>Eukaryota</taxon>
        <taxon>Metazoa</taxon>
        <taxon>Echinodermata</taxon>
        <taxon>Eleutherozoa</taxon>
        <taxon>Echinozoa</taxon>
        <taxon>Echinoidea</taxon>
        <taxon>Euechinoidea</taxon>
        <taxon>Echinacea</taxon>
        <taxon>Camarodonta</taxon>
        <taxon>Echinidea</taxon>
        <taxon>Strongylocentrotidae</taxon>
        <taxon>Strongylocentrotus</taxon>
    </lineage>
</organism>
<evidence type="ECO:0000313" key="3">
    <source>
        <dbReference type="Proteomes" id="UP000007110"/>
    </source>
</evidence>
<dbReference type="Gene3D" id="3.30.420.10">
    <property type="entry name" value="Ribonuclease H-like superfamily/Ribonuclease H"/>
    <property type="match status" value="1"/>
</dbReference>
<dbReference type="InterPro" id="IPR004875">
    <property type="entry name" value="DDE_SF_endonuclease_dom"/>
</dbReference>
<evidence type="ECO:0000259" key="1">
    <source>
        <dbReference type="Pfam" id="PF03184"/>
    </source>
</evidence>
<dbReference type="GeneID" id="105438264"/>
<dbReference type="InterPro" id="IPR036397">
    <property type="entry name" value="RNaseH_sf"/>
</dbReference>
<dbReference type="RefSeq" id="XP_011664175.1">
    <property type="nucleotide sequence ID" value="XM_011665873.1"/>
</dbReference>
<proteinExistence type="predicted"/>
<feature type="domain" description="DDE-1" evidence="1">
    <location>
        <begin position="157"/>
        <end position="241"/>
    </location>
</feature>
<dbReference type="KEGG" id="spu:105438264"/>
<dbReference type="InterPro" id="IPR050863">
    <property type="entry name" value="CenT-Element_Derived"/>
</dbReference>
<sequence>MDARMGAATKLPEALERDLITVIDYMASKAIPMTINQIMLQAWVLDKKCDGKKFGVNGPSYNWWIRFRKAYPETALKLRRPDRLDRARITSSTVDNLREYFQLLKGILHQYNLMDKPERIYNADETMVDLNKSTQRVVVPSRHRHAHSTTVAGSQHVSMMCCVSASGAVMPPNIIFKDAFPGGDYTRDGPDNCLYSKSDSGFIDGELMRGWFQKVFLKHYPQDRSEDNPVLLIQDGHASHHDPLLILIQVLKE</sequence>
<reference evidence="2" key="2">
    <citation type="submission" date="2021-01" db="UniProtKB">
        <authorList>
            <consortium name="EnsemblMetazoa"/>
        </authorList>
    </citation>
    <scope>IDENTIFICATION</scope>
</reference>
<dbReference type="AlphaFoldDB" id="A0A7M7HGI0"/>